<keyword evidence="1" id="KW-1133">Transmembrane helix</keyword>
<accession>A0ABV9C0P1</accession>
<evidence type="ECO:0000313" key="2">
    <source>
        <dbReference type="EMBL" id="MFC4526332.1"/>
    </source>
</evidence>
<keyword evidence="1" id="KW-0812">Transmembrane</keyword>
<keyword evidence="3" id="KW-1185">Reference proteome</keyword>
<dbReference type="EMBL" id="JBHSGA010000011">
    <property type="protein sequence ID" value="MFC4526332.1"/>
    <property type="molecule type" value="Genomic_DNA"/>
</dbReference>
<sequence length="72" mass="7659">MKRVLKALLGGFIFYAVVTTIAMVTVLVKCLVLGVHYSFLVALLASRVTLGSAAVIAIFTFITLGNTEGAKR</sequence>
<evidence type="ECO:0000313" key="3">
    <source>
        <dbReference type="Proteomes" id="UP001595961"/>
    </source>
</evidence>
<dbReference type="RefSeq" id="WP_266150837.1">
    <property type="nucleotide sequence ID" value="NZ_CP064028.1"/>
</dbReference>
<proteinExistence type="predicted"/>
<protein>
    <submittedName>
        <fullName evidence="2">Uncharacterized protein</fullName>
    </submittedName>
</protein>
<reference evidence="3" key="1">
    <citation type="journal article" date="2019" name="Int. J. Syst. Evol. Microbiol.">
        <title>The Global Catalogue of Microorganisms (GCM) 10K type strain sequencing project: providing services to taxonomists for standard genome sequencing and annotation.</title>
        <authorList>
            <consortium name="The Broad Institute Genomics Platform"/>
            <consortium name="The Broad Institute Genome Sequencing Center for Infectious Disease"/>
            <person name="Wu L."/>
            <person name="Ma J."/>
        </authorList>
    </citation>
    <scope>NUCLEOTIDE SEQUENCE [LARGE SCALE GENOMIC DNA]</scope>
    <source>
        <strain evidence="3">CCM 4481</strain>
    </source>
</reference>
<gene>
    <name evidence="2" type="ORF">ACFO5W_06735</name>
</gene>
<organism evidence="2 3">
    <name type="scientific">Dyella halodurans</name>
    <dbReference type="NCBI Taxonomy" id="1920171"/>
    <lineage>
        <taxon>Bacteria</taxon>
        <taxon>Pseudomonadati</taxon>
        <taxon>Pseudomonadota</taxon>
        <taxon>Gammaproteobacteria</taxon>
        <taxon>Lysobacterales</taxon>
        <taxon>Rhodanobacteraceae</taxon>
        <taxon>Dyella</taxon>
    </lineage>
</organism>
<name>A0ABV9C0P1_9GAMM</name>
<feature type="transmembrane region" description="Helical" evidence="1">
    <location>
        <begin position="40"/>
        <end position="64"/>
    </location>
</feature>
<feature type="transmembrane region" description="Helical" evidence="1">
    <location>
        <begin position="12"/>
        <end position="34"/>
    </location>
</feature>
<dbReference type="Proteomes" id="UP001595961">
    <property type="component" value="Unassembled WGS sequence"/>
</dbReference>
<keyword evidence="1" id="KW-0472">Membrane</keyword>
<evidence type="ECO:0000256" key="1">
    <source>
        <dbReference type="SAM" id="Phobius"/>
    </source>
</evidence>
<comment type="caution">
    <text evidence="2">The sequence shown here is derived from an EMBL/GenBank/DDBJ whole genome shotgun (WGS) entry which is preliminary data.</text>
</comment>